<dbReference type="EMBL" id="GIFC01006625">
    <property type="protein sequence ID" value="MXU88708.1"/>
    <property type="molecule type" value="Transcribed_RNA"/>
</dbReference>
<evidence type="ECO:0000313" key="1">
    <source>
        <dbReference type="EMBL" id="MXU88708.1"/>
    </source>
</evidence>
<dbReference type="AlphaFoldDB" id="A0A6B0UAR1"/>
<name>A0A6B0UAR1_IXORI</name>
<accession>A0A6B0UAR1</accession>
<sequence>MLARAVLFLAAVSVLRDRHTRNKGVFTRTSSALYSLFSALAVFCRKPGFTVALSSDGCGLLEWTLHKTLELFVVPRELGVSVPFSCSACAMLTDYLGTPSRWL</sequence>
<organism evidence="1">
    <name type="scientific">Ixodes ricinus</name>
    <name type="common">Common tick</name>
    <name type="synonym">Acarus ricinus</name>
    <dbReference type="NCBI Taxonomy" id="34613"/>
    <lineage>
        <taxon>Eukaryota</taxon>
        <taxon>Metazoa</taxon>
        <taxon>Ecdysozoa</taxon>
        <taxon>Arthropoda</taxon>
        <taxon>Chelicerata</taxon>
        <taxon>Arachnida</taxon>
        <taxon>Acari</taxon>
        <taxon>Parasitiformes</taxon>
        <taxon>Ixodida</taxon>
        <taxon>Ixodoidea</taxon>
        <taxon>Ixodidae</taxon>
        <taxon>Ixodinae</taxon>
        <taxon>Ixodes</taxon>
    </lineage>
</organism>
<protein>
    <submittedName>
        <fullName evidence="1">Uncharacterized protein</fullName>
    </submittedName>
</protein>
<reference evidence="1" key="1">
    <citation type="submission" date="2019-12" db="EMBL/GenBank/DDBJ databases">
        <title>An insight into the sialome of adult female Ixodes ricinus ticks feeding for 6 days.</title>
        <authorList>
            <person name="Perner J."/>
            <person name="Ribeiro J.M.C."/>
        </authorList>
    </citation>
    <scope>NUCLEOTIDE SEQUENCE</scope>
    <source>
        <strain evidence="1">Semi-engorged</strain>
        <tissue evidence="1">Salivary glands</tissue>
    </source>
</reference>
<proteinExistence type="predicted"/>